<feature type="domain" description="Amidase" evidence="3">
    <location>
        <begin position="66"/>
        <end position="503"/>
    </location>
</feature>
<dbReference type="EMBL" id="VSWD01000007">
    <property type="protein sequence ID" value="KAK3096795.1"/>
    <property type="molecule type" value="Genomic_DNA"/>
</dbReference>
<feature type="active site" description="Charge relay system" evidence="2">
    <location>
        <position position="203"/>
    </location>
</feature>
<dbReference type="PANTHER" id="PTHR43372:SF4">
    <property type="entry name" value="FATTY-ACID AMIDE HYDROLASE 2"/>
    <property type="match status" value="1"/>
</dbReference>
<gene>
    <name evidence="4" type="ORF">FSP39_003361</name>
</gene>
<proteinExistence type="inferred from homology"/>
<dbReference type="PIRSF" id="PIRSF001221">
    <property type="entry name" value="Amidase_fungi"/>
    <property type="match status" value="1"/>
</dbReference>
<dbReference type="InterPro" id="IPR023631">
    <property type="entry name" value="Amidase_dom"/>
</dbReference>
<protein>
    <recommendedName>
        <fullName evidence="3">Amidase domain-containing protein</fullName>
    </recommendedName>
</protein>
<evidence type="ECO:0000313" key="5">
    <source>
        <dbReference type="Proteomes" id="UP001186944"/>
    </source>
</evidence>
<evidence type="ECO:0000313" key="4">
    <source>
        <dbReference type="EMBL" id="KAK3096795.1"/>
    </source>
</evidence>
<dbReference type="PANTHER" id="PTHR43372">
    <property type="entry name" value="FATTY-ACID AMIDE HYDROLASE"/>
    <property type="match status" value="1"/>
</dbReference>
<feature type="active site" description="Charge relay system" evidence="2">
    <location>
        <position position="128"/>
    </location>
</feature>
<keyword evidence="5" id="KW-1185">Reference proteome</keyword>
<evidence type="ECO:0000259" key="3">
    <source>
        <dbReference type="Pfam" id="PF01425"/>
    </source>
</evidence>
<comment type="similarity">
    <text evidence="1">Belongs to the amidase family.</text>
</comment>
<reference evidence="4" key="1">
    <citation type="submission" date="2019-08" db="EMBL/GenBank/DDBJ databases">
        <title>The improved chromosome-level genome for the pearl oyster Pinctada fucata martensii using PacBio sequencing and Hi-C.</title>
        <authorList>
            <person name="Zheng Z."/>
        </authorList>
    </citation>
    <scope>NUCLEOTIDE SEQUENCE</scope>
    <source>
        <strain evidence="4">ZZ-2019</strain>
        <tissue evidence="4">Adductor muscle</tissue>
    </source>
</reference>
<accession>A0AA89C6I2</accession>
<dbReference type="Proteomes" id="UP001186944">
    <property type="component" value="Unassembled WGS sequence"/>
</dbReference>
<organism evidence="4 5">
    <name type="scientific">Pinctada imbricata</name>
    <name type="common">Atlantic pearl-oyster</name>
    <name type="synonym">Pinctada martensii</name>
    <dbReference type="NCBI Taxonomy" id="66713"/>
    <lineage>
        <taxon>Eukaryota</taxon>
        <taxon>Metazoa</taxon>
        <taxon>Spiralia</taxon>
        <taxon>Lophotrochozoa</taxon>
        <taxon>Mollusca</taxon>
        <taxon>Bivalvia</taxon>
        <taxon>Autobranchia</taxon>
        <taxon>Pteriomorphia</taxon>
        <taxon>Pterioida</taxon>
        <taxon>Pterioidea</taxon>
        <taxon>Pteriidae</taxon>
        <taxon>Pinctada</taxon>
    </lineage>
</organism>
<dbReference type="AlphaFoldDB" id="A0AA89C6I2"/>
<comment type="caution">
    <text evidence="4">The sequence shown here is derived from an EMBL/GenBank/DDBJ whole genome shotgun (WGS) entry which is preliminary data.</text>
</comment>
<dbReference type="SUPFAM" id="SSF75304">
    <property type="entry name" value="Amidase signature (AS) enzymes"/>
    <property type="match status" value="1"/>
</dbReference>
<dbReference type="InterPro" id="IPR052739">
    <property type="entry name" value="FAAH2"/>
</dbReference>
<dbReference type="Pfam" id="PF01425">
    <property type="entry name" value="Amidase"/>
    <property type="match status" value="1"/>
</dbReference>
<evidence type="ECO:0000256" key="1">
    <source>
        <dbReference type="ARBA" id="ARBA00009199"/>
    </source>
</evidence>
<dbReference type="InterPro" id="IPR020556">
    <property type="entry name" value="Amidase_CS"/>
</dbReference>
<name>A0AA89C6I2_PINIB</name>
<dbReference type="InterPro" id="IPR036928">
    <property type="entry name" value="AS_sf"/>
</dbReference>
<feature type="active site" description="Acyl-ester intermediate" evidence="2">
    <location>
        <position position="227"/>
    </location>
</feature>
<sequence length="524" mass="57166">MSFVRSLMHFILTAIGLVMNPILRLIFSLIYDGKARCVPKVTDDLCLKPVMELADLIRNRKVKAVDVMEAFINRTKEVNPMLNFVVKDRFDEAIREAEHVDEILDRGNLEEKYSKSNAPLLGVPLSVKEAFALKGMPNTSGLVSKKGQTVDYDAAVVTILKKAGAIPYMVTNVSELCMWYESANRLNGRTKNPYNTGRIVGGSSGGEGCAIASGSAVMGIGSDIGGSIRMPAFFNGIFGHRPSKGLVPNEGQFPICTGTDIDLLSTGPMCRYASDLLPLLKIYAGSKSVDAKLDEVVDVKKLKIYTMPDDGGSLFVSPVDSELRAAQDRVVTHFREKLGVPVQDINIGKFKYSVEIWSARMSTAGGNSFAMEMANGNGEVNCFKEFLKWMVGKSPHTLPAIGLGLLEKVADLDKSSNEIFIKMLEKLDKELRELLGNDGVLLYPSHPKIAPYHNEALFYPFNFGYTGIFNALGYPVSQCPLGLSKKKLPLGLQVVGSMNNDRLTIAVANEIEKAFGGWVSPGSS</sequence>
<dbReference type="Gene3D" id="3.90.1300.10">
    <property type="entry name" value="Amidase signature (AS) domain"/>
    <property type="match status" value="1"/>
</dbReference>
<dbReference type="PROSITE" id="PS00571">
    <property type="entry name" value="AMIDASES"/>
    <property type="match status" value="1"/>
</dbReference>
<dbReference type="GO" id="GO:0012505">
    <property type="term" value="C:endomembrane system"/>
    <property type="evidence" value="ECO:0007669"/>
    <property type="project" value="TreeGrafter"/>
</dbReference>
<evidence type="ECO:0000256" key="2">
    <source>
        <dbReference type="PIRSR" id="PIRSR001221-1"/>
    </source>
</evidence>